<evidence type="ECO:0000256" key="3">
    <source>
        <dbReference type="ARBA" id="ARBA00023157"/>
    </source>
</evidence>
<evidence type="ECO:0000256" key="5">
    <source>
        <dbReference type="SAM" id="SignalP"/>
    </source>
</evidence>
<keyword evidence="5" id="KW-0732">Signal</keyword>
<dbReference type="PROSITE" id="PS51352">
    <property type="entry name" value="THIOREDOXIN_2"/>
    <property type="match status" value="1"/>
</dbReference>
<dbReference type="InterPro" id="IPR013766">
    <property type="entry name" value="Thioredoxin_domain"/>
</dbReference>
<dbReference type="InterPro" id="IPR013740">
    <property type="entry name" value="Redoxin"/>
</dbReference>
<gene>
    <name evidence="7" type="ORF">O3P16_02200</name>
</gene>
<evidence type="ECO:0000256" key="2">
    <source>
        <dbReference type="ARBA" id="ARBA00022748"/>
    </source>
</evidence>
<name>A0ABT4UHD1_9BACT</name>
<evidence type="ECO:0000313" key="8">
    <source>
        <dbReference type="Proteomes" id="UP001210231"/>
    </source>
</evidence>
<protein>
    <submittedName>
        <fullName evidence="7">TlpA disulfide reductase family protein</fullName>
    </submittedName>
</protein>
<sequence length="431" mass="48812">MNLNILVKAILCLYLSMLLHTVCAQPLKPGDAIPDRVWHLPLTVVNHPASKSSVTLNDFKGKPILLDFWATWCGSCITGFPKINTLQRKFGNRVTILSVTYEDAAVIQRFFTEKVGKHHTYIQTVINDTVLKQHFPHTGVPHIVWIDAAGKVINTTLSDELTEQNITAIIENKKPEMATKKDVSRKRPLFLSEDFPEDLPLLHYTIFFNGYYPGLPSGNKIRKNKAGKVYGRQVTNSPIMSLIYPVAYELFQQNGESFSNNRTVLNNLKQPELLNLIPKKGGGYESGNLYSYELVVPENKTDSLYHYMLADINKYSPYKVWIEKRPVKCLALIRTSDIDKIKSKGGSAQNTFPYQSPSVVINQPVANLLLKLNDQPAFRLPIIDETAYSGNIDITINNARDISNLKKELQRYGLDLVEVERELNMLVISDY</sequence>
<proteinExistence type="predicted"/>
<keyword evidence="4" id="KW-0676">Redox-active center</keyword>
<dbReference type="Pfam" id="PF08534">
    <property type="entry name" value="Redoxin"/>
    <property type="match status" value="1"/>
</dbReference>
<evidence type="ECO:0000259" key="6">
    <source>
        <dbReference type="PROSITE" id="PS51352"/>
    </source>
</evidence>
<dbReference type="SUPFAM" id="SSF52833">
    <property type="entry name" value="Thioredoxin-like"/>
    <property type="match status" value="1"/>
</dbReference>
<feature type="domain" description="Thioredoxin" evidence="6">
    <location>
        <begin position="27"/>
        <end position="175"/>
    </location>
</feature>
<dbReference type="InterPro" id="IPR050553">
    <property type="entry name" value="Thioredoxin_ResA/DsbE_sf"/>
</dbReference>
<keyword evidence="3" id="KW-1015">Disulfide bond</keyword>
<evidence type="ECO:0000256" key="1">
    <source>
        <dbReference type="ARBA" id="ARBA00004196"/>
    </source>
</evidence>
<comment type="caution">
    <text evidence="7">The sequence shown here is derived from an EMBL/GenBank/DDBJ whole genome shotgun (WGS) entry which is preliminary data.</text>
</comment>
<dbReference type="Proteomes" id="UP001210231">
    <property type="component" value="Unassembled WGS sequence"/>
</dbReference>
<keyword evidence="2" id="KW-0201">Cytochrome c-type biogenesis</keyword>
<feature type="signal peptide" evidence="5">
    <location>
        <begin position="1"/>
        <end position="24"/>
    </location>
</feature>
<evidence type="ECO:0000313" key="7">
    <source>
        <dbReference type="EMBL" id="MDA3613603.1"/>
    </source>
</evidence>
<dbReference type="PANTHER" id="PTHR42852:SF6">
    <property type="entry name" value="THIOL:DISULFIDE INTERCHANGE PROTEIN DSBE"/>
    <property type="match status" value="1"/>
</dbReference>
<organism evidence="7 8">
    <name type="scientific">Polluticaenibacter yanchengensis</name>
    <dbReference type="NCBI Taxonomy" id="3014562"/>
    <lineage>
        <taxon>Bacteria</taxon>
        <taxon>Pseudomonadati</taxon>
        <taxon>Bacteroidota</taxon>
        <taxon>Chitinophagia</taxon>
        <taxon>Chitinophagales</taxon>
        <taxon>Chitinophagaceae</taxon>
        <taxon>Polluticaenibacter</taxon>
    </lineage>
</organism>
<dbReference type="RefSeq" id="WP_407029932.1">
    <property type="nucleotide sequence ID" value="NZ_JAQGEF010000002.1"/>
</dbReference>
<dbReference type="InterPro" id="IPR036249">
    <property type="entry name" value="Thioredoxin-like_sf"/>
</dbReference>
<comment type="subcellular location">
    <subcellularLocation>
        <location evidence="1">Cell envelope</location>
    </subcellularLocation>
</comment>
<evidence type="ECO:0000256" key="4">
    <source>
        <dbReference type="ARBA" id="ARBA00023284"/>
    </source>
</evidence>
<dbReference type="CDD" id="cd02966">
    <property type="entry name" value="TlpA_like_family"/>
    <property type="match status" value="1"/>
</dbReference>
<dbReference type="EMBL" id="JAQGEF010000002">
    <property type="protein sequence ID" value="MDA3613603.1"/>
    <property type="molecule type" value="Genomic_DNA"/>
</dbReference>
<feature type="chain" id="PRO_5045053536" evidence="5">
    <location>
        <begin position="25"/>
        <end position="431"/>
    </location>
</feature>
<reference evidence="7 8" key="1">
    <citation type="submission" date="2022-12" db="EMBL/GenBank/DDBJ databases">
        <title>Chitinophagaceae gen. sp. nov., a new member of the family Chitinophagaceae, isolated from soil in a chemical factory.</title>
        <authorList>
            <person name="Ke Z."/>
        </authorList>
    </citation>
    <scope>NUCLEOTIDE SEQUENCE [LARGE SCALE GENOMIC DNA]</scope>
    <source>
        <strain evidence="7 8">LY-5</strain>
    </source>
</reference>
<dbReference type="Gene3D" id="3.40.30.10">
    <property type="entry name" value="Glutaredoxin"/>
    <property type="match status" value="1"/>
</dbReference>
<accession>A0ABT4UHD1</accession>
<keyword evidence="8" id="KW-1185">Reference proteome</keyword>
<dbReference type="PANTHER" id="PTHR42852">
    <property type="entry name" value="THIOL:DISULFIDE INTERCHANGE PROTEIN DSBE"/>
    <property type="match status" value="1"/>
</dbReference>